<organism evidence="1 2">
    <name type="scientific">Desulfosporosinus metallidurans</name>
    <dbReference type="NCBI Taxonomy" id="1888891"/>
    <lineage>
        <taxon>Bacteria</taxon>
        <taxon>Bacillati</taxon>
        <taxon>Bacillota</taxon>
        <taxon>Clostridia</taxon>
        <taxon>Eubacteriales</taxon>
        <taxon>Desulfitobacteriaceae</taxon>
        <taxon>Desulfosporosinus</taxon>
    </lineage>
</organism>
<dbReference type="EMBL" id="MLBF01000043">
    <property type="protein sequence ID" value="OLN28436.1"/>
    <property type="molecule type" value="Genomic_DNA"/>
</dbReference>
<gene>
    <name evidence="1" type="ORF">DSOL_4085</name>
</gene>
<sequence length="59" mass="6484">MLKTGIQYILILRLDSLKLTGTKMVPNAHPTKIVTPSVNVGKRDHQQLGRCLKSGGLEN</sequence>
<dbReference type="RefSeq" id="WP_075366480.1">
    <property type="nucleotide sequence ID" value="NZ_MLBF01000043.1"/>
</dbReference>
<keyword evidence="2" id="KW-1185">Reference proteome</keyword>
<evidence type="ECO:0000313" key="2">
    <source>
        <dbReference type="Proteomes" id="UP000186102"/>
    </source>
</evidence>
<dbReference type="Proteomes" id="UP000186102">
    <property type="component" value="Unassembled WGS sequence"/>
</dbReference>
<dbReference type="AlphaFoldDB" id="A0A1Q8QM71"/>
<accession>A0A1Q8QM71</accession>
<comment type="caution">
    <text evidence="1">The sequence shown here is derived from an EMBL/GenBank/DDBJ whole genome shotgun (WGS) entry which is preliminary data.</text>
</comment>
<protein>
    <submittedName>
        <fullName evidence="1">Uncharacterized protein</fullName>
    </submittedName>
</protein>
<dbReference type="STRING" id="1888891.DSOL_4085"/>
<proteinExistence type="predicted"/>
<reference evidence="1 2" key="1">
    <citation type="submission" date="2016-09" db="EMBL/GenBank/DDBJ databases">
        <title>Complete genome of Desulfosporosinus sp. OL.</title>
        <authorList>
            <person name="Mardanov A."/>
            <person name="Beletsky A."/>
            <person name="Panova A."/>
            <person name="Karnachuk O."/>
            <person name="Ravin N."/>
        </authorList>
    </citation>
    <scope>NUCLEOTIDE SEQUENCE [LARGE SCALE GENOMIC DNA]</scope>
    <source>
        <strain evidence="1 2">OL</strain>
    </source>
</reference>
<evidence type="ECO:0000313" key="1">
    <source>
        <dbReference type="EMBL" id="OLN28436.1"/>
    </source>
</evidence>
<name>A0A1Q8QM71_9FIRM</name>